<dbReference type="EMBL" id="JAEOAQ010000007">
    <property type="protein sequence ID" value="KAG5417824.1"/>
    <property type="molecule type" value="Genomic_DNA"/>
</dbReference>
<dbReference type="FunFam" id="1.20.1250.20:FF:000140">
    <property type="entry name" value="Putative MFS phospholipid transporter"/>
    <property type="match status" value="1"/>
</dbReference>
<feature type="transmembrane region" description="Helical" evidence="9">
    <location>
        <begin position="215"/>
        <end position="243"/>
    </location>
</feature>
<dbReference type="Gene3D" id="1.20.1250.20">
    <property type="entry name" value="MFS general substrate transporter like domains"/>
    <property type="match status" value="1"/>
</dbReference>
<evidence type="ECO:0000256" key="8">
    <source>
        <dbReference type="ARBA" id="ARBA00023136"/>
    </source>
</evidence>
<keyword evidence="7" id="KW-0843">Virulence</keyword>
<feature type="transmembrane region" description="Helical" evidence="9">
    <location>
        <begin position="76"/>
        <end position="96"/>
    </location>
</feature>
<dbReference type="PANTHER" id="PTHR23508">
    <property type="entry name" value="CARBOXYLIC ACID TRANSPORTER PROTEIN HOMOLOG"/>
    <property type="match status" value="1"/>
</dbReference>
<evidence type="ECO:0000256" key="9">
    <source>
        <dbReference type="SAM" id="Phobius"/>
    </source>
</evidence>
<keyword evidence="5 9" id="KW-0812">Transmembrane</keyword>
<dbReference type="AlphaFoldDB" id="A0A8H7ZCQ7"/>
<dbReference type="Proteomes" id="UP000669133">
    <property type="component" value="Unassembled WGS sequence"/>
</dbReference>
<dbReference type="GeneID" id="93654089"/>
<protein>
    <recommendedName>
        <fullName evidence="10">Major facilitator superfamily (MFS) profile domain-containing protein</fullName>
    </recommendedName>
</protein>
<dbReference type="OrthoDB" id="2261376at2759"/>
<evidence type="ECO:0000256" key="7">
    <source>
        <dbReference type="ARBA" id="ARBA00023026"/>
    </source>
</evidence>
<evidence type="ECO:0000313" key="11">
    <source>
        <dbReference type="EMBL" id="KAG5417824.1"/>
    </source>
</evidence>
<feature type="transmembrane region" description="Helical" evidence="9">
    <location>
        <begin position="116"/>
        <end position="135"/>
    </location>
</feature>
<proteinExistence type="inferred from homology"/>
<keyword evidence="3" id="KW-0813">Transport</keyword>
<feature type="transmembrane region" description="Helical" evidence="9">
    <location>
        <begin position="342"/>
        <end position="363"/>
    </location>
</feature>
<evidence type="ECO:0000256" key="4">
    <source>
        <dbReference type="ARBA" id="ARBA00022475"/>
    </source>
</evidence>
<evidence type="ECO:0000259" key="10">
    <source>
        <dbReference type="PROSITE" id="PS50850"/>
    </source>
</evidence>
<evidence type="ECO:0000313" key="12">
    <source>
        <dbReference type="Proteomes" id="UP000669133"/>
    </source>
</evidence>
<dbReference type="InterPro" id="IPR011701">
    <property type="entry name" value="MFS"/>
</dbReference>
<keyword evidence="4" id="KW-1003">Cell membrane</keyword>
<sequence>MATRDLPKSASDLFVGWIGRIQDEMTIGKSQSVLMDQDKLAKIDDFSTMTSSGEDAVTVVGGDEDEVETKVRMKNLWPAFASGAGLFSDGYVNAGIGNVISSLKIIYGDEFTKSNAMSNIGSIAFVGTIIGQLGFGYISDRMSRHKGMLIASIMLIVFTLLCAVGSWGVTTQGFFACLTVWRFFLGIAIGSEYPTSSVIASEFANQLPAGHRNRYFSWFTNSMIDLGFVVASFVPLVLLWIFSPRHLRAVWRISIGLGVIPPLILFFIRLKMSNSTNFTKYNMKRVTYKDYPIWLIFKFYWFRLFIVSLIWFIYDFSVYSFGTFNTIIIGQIIPNGSLYQNWGWSVVFNLFYMPGCFVGAIVGDYLGPRLTLALGVGIQGIIGIAMSACLDSLKKHVAGFVVVFGIFTTFGEFGPGNNTGLLASKTVATPIRGQYYGIAAATGKLGAFIGTWVFPAIQKHYSYDENLALQVPFYVSSALCLFSAFLAIFFVPPVGQDAINKEDKLFLEYLRDNGFTKFEKFGDFGIVSVDGESRIDEPVVGGKEKGDDEVVVVHEKR</sequence>
<evidence type="ECO:0000256" key="6">
    <source>
        <dbReference type="ARBA" id="ARBA00022989"/>
    </source>
</evidence>
<keyword evidence="12" id="KW-1185">Reference proteome</keyword>
<comment type="subcellular location">
    <subcellularLocation>
        <location evidence="1">Cell membrane</location>
        <topology evidence="1">Multi-pass membrane protein</topology>
    </subcellularLocation>
</comment>
<reference evidence="11 12" key="1">
    <citation type="submission" date="2020-12" db="EMBL/GenBank/DDBJ databases">
        <title>Effect of drift, selection, and recombination on the evolution of hybrid genomes in Candida yeast pathogens.</title>
        <authorList>
            <person name="Mixao V."/>
            <person name="Ksiezopolska E."/>
            <person name="Saus E."/>
            <person name="Boekhout T."/>
            <person name="Gacser A."/>
            <person name="Gabaldon T."/>
        </authorList>
    </citation>
    <scope>NUCLEOTIDE SEQUENCE [LARGE SCALE GENOMIC DNA]</scope>
    <source>
        <strain evidence="11 12">BP57</strain>
    </source>
</reference>
<dbReference type="GO" id="GO:0046943">
    <property type="term" value="F:carboxylic acid transmembrane transporter activity"/>
    <property type="evidence" value="ECO:0007669"/>
    <property type="project" value="TreeGrafter"/>
</dbReference>
<evidence type="ECO:0000256" key="3">
    <source>
        <dbReference type="ARBA" id="ARBA00022448"/>
    </source>
</evidence>
<feature type="transmembrane region" description="Helical" evidence="9">
    <location>
        <begin position="396"/>
        <end position="414"/>
    </location>
</feature>
<comment type="caution">
    <text evidence="11">The sequence shown here is derived from an EMBL/GenBank/DDBJ whole genome shotgun (WGS) entry which is preliminary data.</text>
</comment>
<feature type="transmembrane region" description="Helical" evidence="9">
    <location>
        <begin position="474"/>
        <end position="495"/>
    </location>
</feature>
<comment type="similarity">
    <text evidence="2">Belongs to the major facilitator superfamily. Sugar transporter (TC 2.A.1.1) family.</text>
</comment>
<evidence type="ECO:0000256" key="1">
    <source>
        <dbReference type="ARBA" id="ARBA00004651"/>
    </source>
</evidence>
<keyword evidence="8 9" id="KW-0472">Membrane</keyword>
<evidence type="ECO:0000256" key="5">
    <source>
        <dbReference type="ARBA" id="ARBA00022692"/>
    </source>
</evidence>
<feature type="transmembrane region" description="Helical" evidence="9">
    <location>
        <begin position="435"/>
        <end position="454"/>
    </location>
</feature>
<organism evidence="11 12">
    <name type="scientific">Candida metapsilosis</name>
    <dbReference type="NCBI Taxonomy" id="273372"/>
    <lineage>
        <taxon>Eukaryota</taxon>
        <taxon>Fungi</taxon>
        <taxon>Dikarya</taxon>
        <taxon>Ascomycota</taxon>
        <taxon>Saccharomycotina</taxon>
        <taxon>Pichiomycetes</taxon>
        <taxon>Debaryomycetaceae</taxon>
        <taxon>Candida/Lodderomyces clade</taxon>
        <taxon>Candida</taxon>
    </lineage>
</organism>
<feature type="transmembrane region" description="Helical" evidence="9">
    <location>
        <begin position="147"/>
        <end position="167"/>
    </location>
</feature>
<keyword evidence="6 9" id="KW-1133">Transmembrane helix</keyword>
<dbReference type="GO" id="GO:0001406">
    <property type="term" value="F:glycerophosphodiester transmembrane transporter activity"/>
    <property type="evidence" value="ECO:0007669"/>
    <property type="project" value="UniProtKB-ARBA"/>
</dbReference>
<name>A0A8H7ZCQ7_9ASCO</name>
<feature type="transmembrane region" description="Helical" evidence="9">
    <location>
        <begin position="249"/>
        <end position="270"/>
    </location>
</feature>
<feature type="transmembrane region" description="Helical" evidence="9">
    <location>
        <begin position="173"/>
        <end position="194"/>
    </location>
</feature>
<dbReference type="Pfam" id="PF07690">
    <property type="entry name" value="MFS_1"/>
    <property type="match status" value="1"/>
</dbReference>
<dbReference type="RefSeq" id="XP_067546940.1">
    <property type="nucleotide sequence ID" value="XM_067694639.1"/>
</dbReference>
<dbReference type="InterPro" id="IPR020846">
    <property type="entry name" value="MFS_dom"/>
</dbReference>
<accession>A0A8H7ZCQ7</accession>
<dbReference type="GO" id="GO:0005886">
    <property type="term" value="C:plasma membrane"/>
    <property type="evidence" value="ECO:0007669"/>
    <property type="project" value="UniProtKB-SubCell"/>
</dbReference>
<feature type="transmembrane region" description="Helical" evidence="9">
    <location>
        <begin position="291"/>
        <end position="314"/>
    </location>
</feature>
<dbReference type="SUPFAM" id="SSF103473">
    <property type="entry name" value="MFS general substrate transporter"/>
    <property type="match status" value="1"/>
</dbReference>
<dbReference type="InterPro" id="IPR036259">
    <property type="entry name" value="MFS_trans_sf"/>
</dbReference>
<evidence type="ECO:0000256" key="2">
    <source>
        <dbReference type="ARBA" id="ARBA00010992"/>
    </source>
</evidence>
<feature type="domain" description="Major facilitator superfamily (MFS) profile" evidence="10">
    <location>
        <begin position="78"/>
        <end position="495"/>
    </location>
</feature>
<dbReference type="Pfam" id="PF00083">
    <property type="entry name" value="Sugar_tr"/>
    <property type="match status" value="1"/>
</dbReference>
<dbReference type="PANTHER" id="PTHR23508:SF10">
    <property type="entry name" value="CARBOXYLIC ACID TRANSPORTER PROTEIN HOMOLOG"/>
    <property type="match status" value="1"/>
</dbReference>
<dbReference type="InterPro" id="IPR005828">
    <property type="entry name" value="MFS_sugar_transport-like"/>
</dbReference>
<feature type="transmembrane region" description="Helical" evidence="9">
    <location>
        <begin position="370"/>
        <end position="390"/>
    </location>
</feature>
<dbReference type="PROSITE" id="PS50850">
    <property type="entry name" value="MFS"/>
    <property type="match status" value="1"/>
</dbReference>
<gene>
    <name evidence="11" type="ORF">I9W82_005460</name>
</gene>